<dbReference type="InterPro" id="IPR045584">
    <property type="entry name" value="Pilin-like"/>
</dbReference>
<dbReference type="InterPro" id="IPR011453">
    <property type="entry name" value="DUF1559"/>
</dbReference>
<dbReference type="Gene3D" id="3.30.700.10">
    <property type="entry name" value="Glycoprotein, Type 4 Pilin"/>
    <property type="match status" value="1"/>
</dbReference>
<organism evidence="2 3">
    <name type="scientific">Aporhodopirellula aestuarii</name>
    <dbReference type="NCBI Taxonomy" id="2950107"/>
    <lineage>
        <taxon>Bacteria</taxon>
        <taxon>Pseudomonadati</taxon>
        <taxon>Planctomycetota</taxon>
        <taxon>Planctomycetia</taxon>
        <taxon>Pirellulales</taxon>
        <taxon>Pirellulaceae</taxon>
        <taxon>Aporhodopirellula</taxon>
    </lineage>
</organism>
<name>A0ABT0U117_9BACT</name>
<dbReference type="Pfam" id="PF07963">
    <property type="entry name" value="N_methyl"/>
    <property type="match status" value="1"/>
</dbReference>
<gene>
    <name evidence="2" type="ORF">NB063_07865</name>
</gene>
<dbReference type="EMBL" id="JAMQBK010000023">
    <property type="protein sequence ID" value="MCM2370542.1"/>
    <property type="molecule type" value="Genomic_DNA"/>
</dbReference>
<accession>A0ABT0U117</accession>
<evidence type="ECO:0000313" key="3">
    <source>
        <dbReference type="Proteomes" id="UP001202961"/>
    </source>
</evidence>
<dbReference type="SUPFAM" id="SSF54523">
    <property type="entry name" value="Pili subunits"/>
    <property type="match status" value="1"/>
</dbReference>
<dbReference type="PANTHER" id="PTHR30093:SF2">
    <property type="entry name" value="TYPE II SECRETION SYSTEM PROTEIN H"/>
    <property type="match status" value="1"/>
</dbReference>
<comment type="caution">
    <text evidence="2">The sequence shown here is derived from an EMBL/GenBank/DDBJ whole genome shotgun (WGS) entry which is preliminary data.</text>
</comment>
<proteinExistence type="predicted"/>
<dbReference type="InterPro" id="IPR027558">
    <property type="entry name" value="Pre_pil_HX9DG_C"/>
</dbReference>
<feature type="domain" description="DUF1559" evidence="1">
    <location>
        <begin position="36"/>
        <end position="363"/>
    </location>
</feature>
<dbReference type="NCBIfam" id="TIGR02532">
    <property type="entry name" value="IV_pilin_GFxxxE"/>
    <property type="match status" value="1"/>
</dbReference>
<reference evidence="2 3" key="1">
    <citation type="journal article" date="2022" name="Syst. Appl. Microbiol.">
        <title>Rhodopirellula aestuarii sp. nov., a novel member of the genus Rhodopirellula isolated from brackish sediments collected in the Tagus River estuary, Portugal.</title>
        <authorList>
            <person name="Vitorino I.R."/>
            <person name="Klimek D."/>
            <person name="Calusinska M."/>
            <person name="Lobo-da-Cunha A."/>
            <person name="Vasconcelos V."/>
            <person name="Lage O.M."/>
        </authorList>
    </citation>
    <scope>NUCLEOTIDE SEQUENCE [LARGE SCALE GENOMIC DNA]</scope>
    <source>
        <strain evidence="2 3">ICT_H3.1</strain>
    </source>
</reference>
<dbReference type="Pfam" id="PF07596">
    <property type="entry name" value="SBP_bac_10"/>
    <property type="match status" value="1"/>
</dbReference>
<sequence>MFSTKRRSYQGFTLVELLVVIAIIGVLVGLLLPAVQAAREAARRMSCSNNFKQIGLALHNYHSAYNQLPRNLGGTSPDPSTTISNNKSNRLFLSWMVGVTPFIEQQAIWESIAAGVDSAGNRYVPMGPTPWTNFVPWNTDLPAFRCPSDPGMGLPSKGRTNYAACVGDHAHLTNSGGRNQFGYYQVADDDNAEVAGTNKSDDSTAAIDARATNRGCFWSRHTTRFRDITDGTSNTIMCGEICTSLGNKEVNADNAYYTNDALVTHSAMDLQRCLDRVDPDRPQFLRSSTDTRNGTSEARGYRWATGMLQYSTFQTILPPNSPSCFRGRDVSQGVSSAGSRHQGGAHVLTVDGAVKFITDSIEAGDVTATPSLGAKSPYGLWGALGTRGMRETDSLDL</sequence>
<dbReference type="PANTHER" id="PTHR30093">
    <property type="entry name" value="GENERAL SECRETION PATHWAY PROTEIN G"/>
    <property type="match status" value="1"/>
</dbReference>
<protein>
    <submittedName>
        <fullName evidence="2">DUF1559 domain-containing protein</fullName>
    </submittedName>
</protein>
<keyword evidence="3" id="KW-1185">Reference proteome</keyword>
<evidence type="ECO:0000313" key="2">
    <source>
        <dbReference type="EMBL" id="MCM2370542.1"/>
    </source>
</evidence>
<dbReference type="InterPro" id="IPR012902">
    <property type="entry name" value="N_methyl_site"/>
</dbReference>
<dbReference type="RefSeq" id="WP_250928207.1">
    <property type="nucleotide sequence ID" value="NZ_JAMQBK010000023.1"/>
</dbReference>
<dbReference type="NCBIfam" id="TIGR04294">
    <property type="entry name" value="pre_pil_HX9DG"/>
    <property type="match status" value="1"/>
</dbReference>
<dbReference type="Proteomes" id="UP001202961">
    <property type="component" value="Unassembled WGS sequence"/>
</dbReference>
<dbReference type="PROSITE" id="PS00409">
    <property type="entry name" value="PROKAR_NTER_METHYL"/>
    <property type="match status" value="1"/>
</dbReference>
<evidence type="ECO:0000259" key="1">
    <source>
        <dbReference type="Pfam" id="PF07596"/>
    </source>
</evidence>